<feature type="region of interest" description="Disordered" evidence="5">
    <location>
        <begin position="1"/>
        <end position="26"/>
    </location>
</feature>
<dbReference type="InParanoid" id="A0A1Y1U8T5"/>
<dbReference type="PROSITE" id="PS50115">
    <property type="entry name" value="ARFGAP"/>
    <property type="match status" value="1"/>
</dbReference>
<evidence type="ECO:0000256" key="5">
    <source>
        <dbReference type="SAM" id="MobiDB-lite"/>
    </source>
</evidence>
<feature type="domain" description="PH" evidence="6">
    <location>
        <begin position="261"/>
        <end position="354"/>
    </location>
</feature>
<evidence type="ECO:0000256" key="3">
    <source>
        <dbReference type="ARBA" id="ARBA00022833"/>
    </source>
</evidence>
<evidence type="ECO:0000256" key="4">
    <source>
        <dbReference type="PROSITE-ProRule" id="PRU00288"/>
    </source>
</evidence>
<dbReference type="AlphaFoldDB" id="A0A1Y1U8T5"/>
<accession>A0A1Y1U8T5</accession>
<dbReference type="SUPFAM" id="SSF50729">
    <property type="entry name" value="PH domain-like"/>
    <property type="match status" value="1"/>
</dbReference>
<dbReference type="PROSITE" id="PS50003">
    <property type="entry name" value="PH_DOMAIN"/>
    <property type="match status" value="1"/>
</dbReference>
<dbReference type="InterPro" id="IPR001164">
    <property type="entry name" value="ArfGAP_dom"/>
</dbReference>
<evidence type="ECO:0008006" key="10">
    <source>
        <dbReference type="Google" id="ProtNLM"/>
    </source>
</evidence>
<dbReference type="PANTHER" id="PTHR23180">
    <property type="entry name" value="CENTAURIN/ARF"/>
    <property type="match status" value="1"/>
</dbReference>
<dbReference type="Pfam" id="PF00169">
    <property type="entry name" value="PH"/>
    <property type="match status" value="1"/>
</dbReference>
<organism evidence="8 9">
    <name type="scientific">Kockovaella imperatae</name>
    <dbReference type="NCBI Taxonomy" id="4999"/>
    <lineage>
        <taxon>Eukaryota</taxon>
        <taxon>Fungi</taxon>
        <taxon>Dikarya</taxon>
        <taxon>Basidiomycota</taxon>
        <taxon>Agaricomycotina</taxon>
        <taxon>Tremellomycetes</taxon>
        <taxon>Tremellales</taxon>
        <taxon>Cuniculitremaceae</taxon>
        <taxon>Kockovaella</taxon>
    </lineage>
</organism>
<dbReference type="InterPro" id="IPR001849">
    <property type="entry name" value="PH_domain"/>
</dbReference>
<gene>
    <name evidence="8" type="ORF">BD324DRAFT_185089</name>
</gene>
<dbReference type="CDD" id="cd08204">
    <property type="entry name" value="ArfGap"/>
    <property type="match status" value="1"/>
</dbReference>
<dbReference type="RefSeq" id="XP_021868242.1">
    <property type="nucleotide sequence ID" value="XM_022012123.1"/>
</dbReference>
<evidence type="ECO:0000259" key="6">
    <source>
        <dbReference type="PROSITE" id="PS50003"/>
    </source>
</evidence>
<evidence type="ECO:0000313" key="9">
    <source>
        <dbReference type="Proteomes" id="UP000193218"/>
    </source>
</evidence>
<dbReference type="InterPro" id="IPR045258">
    <property type="entry name" value="ACAP1/2/3-like"/>
</dbReference>
<name>A0A1Y1U8T5_9TREE</name>
<evidence type="ECO:0000256" key="2">
    <source>
        <dbReference type="ARBA" id="ARBA00022771"/>
    </source>
</evidence>
<dbReference type="InterPro" id="IPR038508">
    <property type="entry name" value="ArfGAP_dom_sf"/>
</dbReference>
<dbReference type="GO" id="GO:0005096">
    <property type="term" value="F:GTPase activator activity"/>
    <property type="evidence" value="ECO:0007669"/>
    <property type="project" value="InterPro"/>
</dbReference>
<dbReference type="PRINTS" id="PR00405">
    <property type="entry name" value="REVINTRACTNG"/>
</dbReference>
<dbReference type="InterPro" id="IPR011993">
    <property type="entry name" value="PH-like_dom_sf"/>
</dbReference>
<dbReference type="GeneID" id="33553931"/>
<keyword evidence="1" id="KW-0479">Metal-binding</keyword>
<comment type="caution">
    <text evidence="8">The sequence shown here is derived from an EMBL/GenBank/DDBJ whole genome shotgun (WGS) entry which is preliminary data.</text>
</comment>
<dbReference type="EMBL" id="NBSH01000016">
    <property type="protein sequence ID" value="ORX33954.1"/>
    <property type="molecule type" value="Genomic_DNA"/>
</dbReference>
<sequence>MTSNAVPTDEPRSTTLNPSVPPTTPPDSLLLRSTFSALAHSSTTLNRLSKSLLTCANAYLTLLSQVEATEQAFLTALGELGRWLEGGFNLETNGWDEKLKTRAAARQKQRQDLEAMTSSLVTLRAGLKRISQSNFETTSKQYYHQTSQYLAGGSDSAQTARVAQFELAKHEYHSSLLASVPPTSLSCLDTLEHMYGSSRAELRDSLVTAWTERNRQTSLLAASAGPKPPRSVGGRLRSFVSSRASVDLAPRPVVAAPDPVGRKKEGVLWGTGTWEELGRTKELWVVLDRSCIFEYHSLSSPHAMIDLRFASVREGRDDRRFVFEIVTTHGKRTYQSTSELELQQWVSAICNAIESCINGTSTVRTLDVLRSASVRHSMPPLSQTTPDDPIAQRVLEMAGLSGQTPPDAALLRSIADMPSNDLCADCGTSIKRSRWATTSLWDVPMVLFLCIRCCGLHRGLGTHISKPRSVDLDIWSSDSVLLAQDWGNTRCNEIWEKLKPPNTHLDPAEYIRQKYVEGSWLASEDRALFGFDKGVAL</sequence>
<evidence type="ECO:0000313" key="8">
    <source>
        <dbReference type="EMBL" id="ORX33954.1"/>
    </source>
</evidence>
<dbReference type="Pfam" id="PF01412">
    <property type="entry name" value="ArfGap"/>
    <property type="match status" value="1"/>
</dbReference>
<dbReference type="SMART" id="SM00233">
    <property type="entry name" value="PH"/>
    <property type="match status" value="1"/>
</dbReference>
<dbReference type="PANTHER" id="PTHR23180:SF160">
    <property type="entry name" value="ADP-RIBOSYLATION FACTOR GTPASE-ACTIVATING PROTEIN EFFECTOR PROTEIN 1"/>
    <property type="match status" value="1"/>
</dbReference>
<reference evidence="8 9" key="1">
    <citation type="submission" date="2017-03" db="EMBL/GenBank/DDBJ databases">
        <title>Widespread Adenine N6-methylation of Active Genes in Fungi.</title>
        <authorList>
            <consortium name="DOE Joint Genome Institute"/>
            <person name="Mondo S.J."/>
            <person name="Dannebaum R.O."/>
            <person name="Kuo R.C."/>
            <person name="Louie K.B."/>
            <person name="Bewick A.J."/>
            <person name="Labutti K."/>
            <person name="Haridas S."/>
            <person name="Kuo A."/>
            <person name="Salamov A."/>
            <person name="Ahrendt S.R."/>
            <person name="Lau R."/>
            <person name="Bowen B.P."/>
            <person name="Lipzen A."/>
            <person name="Sullivan W."/>
            <person name="Andreopoulos W.B."/>
            <person name="Clum A."/>
            <person name="Lindquist E."/>
            <person name="Daum C."/>
            <person name="Northen T.R."/>
            <person name="Ramamoorthy G."/>
            <person name="Schmitz R.J."/>
            <person name="Gryganskyi A."/>
            <person name="Culley D."/>
            <person name="Magnuson J."/>
            <person name="James T.Y."/>
            <person name="O'Malley M.A."/>
            <person name="Stajich J.E."/>
            <person name="Spatafora J.W."/>
            <person name="Visel A."/>
            <person name="Grigoriev I.V."/>
        </authorList>
    </citation>
    <scope>NUCLEOTIDE SEQUENCE [LARGE SCALE GENOMIC DNA]</scope>
    <source>
        <strain evidence="8 9">NRRL Y-17943</strain>
    </source>
</reference>
<dbReference type="STRING" id="4999.A0A1Y1U8T5"/>
<keyword evidence="9" id="KW-1185">Reference proteome</keyword>
<keyword evidence="3" id="KW-0862">Zinc</keyword>
<keyword evidence="2 4" id="KW-0863">Zinc-finger</keyword>
<feature type="domain" description="Arf-GAP" evidence="7">
    <location>
        <begin position="408"/>
        <end position="496"/>
    </location>
</feature>
<dbReference type="SUPFAM" id="SSF57863">
    <property type="entry name" value="ArfGap/RecO-like zinc finger"/>
    <property type="match status" value="1"/>
</dbReference>
<evidence type="ECO:0000256" key="1">
    <source>
        <dbReference type="ARBA" id="ARBA00022723"/>
    </source>
</evidence>
<dbReference type="Proteomes" id="UP000193218">
    <property type="component" value="Unassembled WGS sequence"/>
</dbReference>
<dbReference type="Gene3D" id="1.10.220.150">
    <property type="entry name" value="Arf GTPase activating protein"/>
    <property type="match status" value="1"/>
</dbReference>
<evidence type="ECO:0000259" key="7">
    <source>
        <dbReference type="PROSITE" id="PS50115"/>
    </source>
</evidence>
<dbReference type="GO" id="GO:0008270">
    <property type="term" value="F:zinc ion binding"/>
    <property type="evidence" value="ECO:0007669"/>
    <property type="project" value="UniProtKB-KW"/>
</dbReference>
<dbReference type="InterPro" id="IPR037278">
    <property type="entry name" value="ARFGAP/RecO"/>
</dbReference>
<dbReference type="Gene3D" id="2.30.29.30">
    <property type="entry name" value="Pleckstrin-homology domain (PH domain)/Phosphotyrosine-binding domain (PTB)"/>
    <property type="match status" value="1"/>
</dbReference>
<protein>
    <recommendedName>
        <fullName evidence="10">GTPase activating protein for Arf-domain-containing protein</fullName>
    </recommendedName>
</protein>
<dbReference type="OrthoDB" id="10266696at2759"/>
<dbReference type="SMART" id="SM00105">
    <property type="entry name" value="ArfGap"/>
    <property type="match status" value="1"/>
</dbReference>
<proteinExistence type="predicted"/>